<feature type="compositionally biased region" description="Pro residues" evidence="1">
    <location>
        <begin position="198"/>
        <end position="207"/>
    </location>
</feature>
<dbReference type="InterPro" id="IPR047650">
    <property type="entry name" value="Transpos_IS110"/>
</dbReference>
<reference evidence="3" key="1">
    <citation type="journal article" date="2004" name="Appl. Environ. Microbiol.">
        <title>Long-chain N-acyltyrosine synthases from environmental DNA.</title>
        <authorList>
            <person name="Brady S.F."/>
            <person name="Chao C.J."/>
            <person name="Clardy J."/>
        </authorList>
    </citation>
    <scope>NUCLEOTIDE SEQUENCE</scope>
</reference>
<feature type="compositionally biased region" description="Polar residues" evidence="1">
    <location>
        <begin position="209"/>
        <end position="226"/>
    </location>
</feature>
<accession>G4WW17</accession>
<dbReference type="AlphaFoldDB" id="G4WW17"/>
<proteinExistence type="predicted"/>
<dbReference type="PANTHER" id="PTHR33055">
    <property type="entry name" value="TRANSPOSASE FOR INSERTION SEQUENCE ELEMENT IS1111A"/>
    <property type="match status" value="1"/>
</dbReference>
<feature type="region of interest" description="Disordered" evidence="1">
    <location>
        <begin position="189"/>
        <end position="251"/>
    </location>
</feature>
<evidence type="ECO:0000256" key="1">
    <source>
        <dbReference type="SAM" id="MobiDB-lite"/>
    </source>
</evidence>
<reference evidence="3" key="2">
    <citation type="journal article" date="2011" name="J. Bacteriol.">
        <title>Long-chain N-acyl amino acid synthases are linked to the putative PEP-CTERM/exosortase protein-sorting system in Gram-negative bacteria.</title>
        <authorList>
            <person name="Craig J.W."/>
            <person name="Cherry M.A."/>
            <person name="Brady S.F."/>
        </authorList>
    </citation>
    <scope>NUCLEOTIDE SEQUENCE</scope>
</reference>
<protein>
    <submittedName>
        <fullName evidence="3">Transposase</fullName>
    </submittedName>
</protein>
<evidence type="ECO:0000259" key="2">
    <source>
        <dbReference type="Pfam" id="PF02371"/>
    </source>
</evidence>
<feature type="domain" description="Transposase IS116/IS110/IS902 C-terminal" evidence="2">
    <location>
        <begin position="35"/>
        <end position="111"/>
    </location>
</feature>
<sequence length="283" mass="31231">MTDLLNDWEYLDKKIDSLGRHIEAELAGKEDVIGRLCAIPGVDRITAWTIVAEIGLDMSEFPDAAHLASWAGLCPGNNESAGKRLGGRTRKGDRYLRRALVQVAWAIAHTKDGNFLNATFFRIARRRGLKKAALAVAHRVLLIAYYILRDGTEYRELGGDYYDRLHPERTMKRLVARLKHLGMQVEVHPERELGTAAPRPPVAPVRPQPSATQSSPAEPSVASSGQPAIEPARKRGRPRKTSPPVTEPAPACRRCARWGIPCIHVKRHFPEPPQGASAPESTG</sequence>
<name>G4WW17_9BACT</name>
<dbReference type="Pfam" id="PF02371">
    <property type="entry name" value="Transposase_20"/>
    <property type="match status" value="1"/>
</dbReference>
<dbReference type="InterPro" id="IPR003346">
    <property type="entry name" value="Transposase_20"/>
</dbReference>
<evidence type="ECO:0000313" key="3">
    <source>
        <dbReference type="EMBL" id="AEQ20619.1"/>
    </source>
</evidence>
<dbReference type="GO" id="GO:0004803">
    <property type="term" value="F:transposase activity"/>
    <property type="evidence" value="ECO:0007669"/>
    <property type="project" value="InterPro"/>
</dbReference>
<dbReference type="GO" id="GO:0003677">
    <property type="term" value="F:DNA binding"/>
    <property type="evidence" value="ECO:0007669"/>
    <property type="project" value="InterPro"/>
</dbReference>
<dbReference type="PANTHER" id="PTHR33055:SF15">
    <property type="entry name" value="TRANSPOSASE-RELATED"/>
    <property type="match status" value="1"/>
</dbReference>
<dbReference type="GO" id="GO:0006313">
    <property type="term" value="P:DNA transposition"/>
    <property type="evidence" value="ECO:0007669"/>
    <property type="project" value="InterPro"/>
</dbReference>
<organism evidence="3">
    <name type="scientific">uncultured bacterium CSLF43</name>
    <dbReference type="NCBI Taxonomy" id="1091575"/>
    <lineage>
        <taxon>Bacteria</taxon>
        <taxon>environmental samples</taxon>
    </lineage>
</organism>
<dbReference type="EMBL" id="JF429417">
    <property type="protein sequence ID" value="AEQ20619.1"/>
    <property type="molecule type" value="Genomic_DNA"/>
</dbReference>